<dbReference type="InterPro" id="IPR023228">
    <property type="entry name" value="SAM_OH_AdoTrfase_N_sf"/>
</dbReference>
<dbReference type="PIRSF" id="PIRSF006779">
    <property type="entry name" value="UCP006779"/>
    <property type="match status" value="1"/>
</dbReference>
<dbReference type="AlphaFoldDB" id="A0A7C3ZQE3"/>
<evidence type="ECO:0008006" key="6">
    <source>
        <dbReference type="Google" id="ProtNLM"/>
    </source>
</evidence>
<evidence type="ECO:0000313" key="5">
    <source>
        <dbReference type="EMBL" id="HGG03584.1"/>
    </source>
</evidence>
<keyword evidence="1" id="KW-0949">S-adenosyl-L-methionine</keyword>
<name>A0A7C3ZQE3_9CYAN</name>
<evidence type="ECO:0000259" key="4">
    <source>
        <dbReference type="Pfam" id="PF20257"/>
    </source>
</evidence>
<comment type="caution">
    <text evidence="5">The sequence shown here is derived from an EMBL/GenBank/DDBJ whole genome shotgun (WGS) entry which is preliminary data.</text>
</comment>
<feature type="domain" description="S-adenosyl-l-methionine hydroxide adenosyltransferase C-terminal" evidence="4">
    <location>
        <begin position="179"/>
        <end position="258"/>
    </location>
</feature>
<gene>
    <name evidence="5" type="ORF">ENR15_23835</name>
</gene>
<organism evidence="5">
    <name type="scientific">Planktothricoides sp. SpSt-374</name>
    <dbReference type="NCBI Taxonomy" id="2282167"/>
    <lineage>
        <taxon>Bacteria</taxon>
        <taxon>Bacillati</taxon>
        <taxon>Cyanobacteriota</taxon>
        <taxon>Cyanophyceae</taxon>
        <taxon>Oscillatoriophycideae</taxon>
        <taxon>Oscillatoriales</taxon>
        <taxon>Oscillatoriaceae</taxon>
        <taxon>Planktothricoides</taxon>
    </lineage>
</organism>
<dbReference type="Gene3D" id="3.40.50.10790">
    <property type="entry name" value="S-adenosyl-l-methionine hydroxide adenosyltransferase, N-terminal"/>
    <property type="match status" value="1"/>
</dbReference>
<dbReference type="PANTHER" id="PTHR35092:SF1">
    <property type="entry name" value="CHLORINASE MJ1651"/>
    <property type="match status" value="1"/>
</dbReference>
<dbReference type="EMBL" id="DSPX01000250">
    <property type="protein sequence ID" value="HGG03584.1"/>
    <property type="molecule type" value="Genomic_DNA"/>
</dbReference>
<dbReference type="Pfam" id="PF20257">
    <property type="entry name" value="SAM_HAT_C"/>
    <property type="match status" value="1"/>
</dbReference>
<comment type="similarity">
    <text evidence="2">Belongs to the SAM hydrolase / SAM-dependent halogenase family.</text>
</comment>
<dbReference type="SUPFAM" id="SSF101852">
    <property type="entry name" value="Bacterial fluorinating enzyme, C-terminal domain"/>
    <property type="match status" value="1"/>
</dbReference>
<feature type="domain" description="S-adenosyl-l-methionine hydroxide adenosyltransferase N-terminal" evidence="3">
    <location>
        <begin position="8"/>
        <end position="154"/>
    </location>
</feature>
<dbReference type="InterPro" id="IPR002747">
    <property type="entry name" value="SAM_OH_AdoTrfase"/>
</dbReference>
<dbReference type="InterPro" id="IPR046470">
    <property type="entry name" value="SAM_HAT_C"/>
</dbReference>
<reference evidence="5" key="1">
    <citation type="journal article" date="2020" name="mSystems">
        <title>Genome- and Community-Level Interaction Insights into Carbon Utilization and Element Cycling Functions of Hydrothermarchaeota in Hydrothermal Sediment.</title>
        <authorList>
            <person name="Zhou Z."/>
            <person name="Liu Y."/>
            <person name="Xu W."/>
            <person name="Pan J."/>
            <person name="Luo Z.H."/>
            <person name="Li M."/>
        </authorList>
    </citation>
    <scope>NUCLEOTIDE SEQUENCE [LARGE SCALE GENOMIC DNA]</scope>
    <source>
        <strain evidence="5">SpSt-374</strain>
    </source>
</reference>
<dbReference type="SUPFAM" id="SSF102522">
    <property type="entry name" value="Bacterial fluorinating enzyme, N-terminal domain"/>
    <property type="match status" value="1"/>
</dbReference>
<evidence type="ECO:0000259" key="3">
    <source>
        <dbReference type="Pfam" id="PF01887"/>
    </source>
</evidence>
<proteinExistence type="inferred from homology"/>
<sequence>MGESNQVLTLLSDFGSRDIYVGVMKGVIASINPNLTVVDISHEIPPQDVAAGRFCLLNAYPYFPPGTVHLAVVDPGVGSRRRSVAVQFDGGFLVGPDNGLLTGVLSETPIVGAIELTNPEYWRCPEPSHTFHGRDIFAPVAAHLASGVPLAALGRVVAPETLVKLNLPPCQRTDTHITGVIQYVDGFGNLITNIRASDIPNQTWSLRAAKHSIPGGKTYSDAPTGQPLALVGSNGWVEIAITRGNARMQLGLKVGDGVVVILN</sequence>
<dbReference type="Pfam" id="PF01887">
    <property type="entry name" value="SAM_HAT_N"/>
    <property type="match status" value="1"/>
</dbReference>
<evidence type="ECO:0000256" key="1">
    <source>
        <dbReference type="ARBA" id="ARBA00022691"/>
    </source>
</evidence>
<evidence type="ECO:0000256" key="2">
    <source>
        <dbReference type="ARBA" id="ARBA00024035"/>
    </source>
</evidence>
<protein>
    <recommendedName>
        <fullName evidence="6">SAM-dependent chlorinase/fluorinase</fullName>
    </recommendedName>
</protein>
<dbReference type="PANTHER" id="PTHR35092">
    <property type="entry name" value="CHLORINASE MJ1651"/>
    <property type="match status" value="1"/>
</dbReference>
<dbReference type="InterPro" id="IPR046469">
    <property type="entry name" value="SAM_HAT_N"/>
</dbReference>
<accession>A0A7C3ZQE3</accession>
<dbReference type="Gene3D" id="2.40.30.90">
    <property type="entry name" value="Bacterial fluorinating enzyme like"/>
    <property type="match status" value="1"/>
</dbReference>
<dbReference type="InterPro" id="IPR023227">
    <property type="entry name" value="SAM_OH_AdoTrfase_C_sf"/>
</dbReference>